<dbReference type="SUPFAM" id="SSF52540">
    <property type="entry name" value="P-loop containing nucleoside triphosphate hydrolases"/>
    <property type="match status" value="1"/>
</dbReference>
<evidence type="ECO:0000313" key="13">
    <source>
        <dbReference type="Proteomes" id="UP001500392"/>
    </source>
</evidence>
<dbReference type="InterPro" id="IPR017871">
    <property type="entry name" value="ABC_transporter-like_CS"/>
</dbReference>
<evidence type="ECO:0000256" key="4">
    <source>
        <dbReference type="ARBA" id="ARBA00022801"/>
    </source>
</evidence>
<dbReference type="Proteomes" id="UP001500392">
    <property type="component" value="Unassembled WGS sequence"/>
</dbReference>
<feature type="domain" description="ABC transporter" evidence="9">
    <location>
        <begin position="484"/>
        <end position="713"/>
    </location>
</feature>
<dbReference type="SUPFAM" id="SSF90123">
    <property type="entry name" value="ABC transporter transmembrane region"/>
    <property type="match status" value="1"/>
</dbReference>
<keyword evidence="13" id="KW-1185">Reference proteome</keyword>
<feature type="domain" description="ABC transmembrane type-1" evidence="10">
    <location>
        <begin position="172"/>
        <end position="450"/>
    </location>
</feature>
<keyword evidence="2 8" id="KW-0812">Transmembrane</keyword>
<dbReference type="InterPro" id="IPR036640">
    <property type="entry name" value="ABC1_TM_sf"/>
</dbReference>
<dbReference type="CDD" id="cd18587">
    <property type="entry name" value="ABC_6TM_LapB_like"/>
    <property type="match status" value="1"/>
</dbReference>
<dbReference type="EMBL" id="BAABDM010000002">
    <property type="protein sequence ID" value="GAA4090771.1"/>
    <property type="molecule type" value="Genomic_DNA"/>
</dbReference>
<dbReference type="PROSITE" id="PS00211">
    <property type="entry name" value="ABC_TRANSPORTER_1"/>
    <property type="match status" value="1"/>
</dbReference>
<gene>
    <name evidence="12" type="ORF">GCM10022414_12410</name>
</gene>
<evidence type="ECO:0000256" key="5">
    <source>
        <dbReference type="ARBA" id="ARBA00022840"/>
    </source>
</evidence>
<dbReference type="PROSITE" id="PS50929">
    <property type="entry name" value="ABC_TM1F"/>
    <property type="match status" value="1"/>
</dbReference>
<evidence type="ECO:0000259" key="9">
    <source>
        <dbReference type="PROSITE" id="PS50893"/>
    </source>
</evidence>
<dbReference type="CDD" id="cd03245">
    <property type="entry name" value="ABCC_bacteriocin_exporters"/>
    <property type="match status" value="1"/>
</dbReference>
<reference evidence="13" key="1">
    <citation type="journal article" date="2019" name="Int. J. Syst. Evol. Microbiol.">
        <title>The Global Catalogue of Microorganisms (GCM) 10K type strain sequencing project: providing services to taxonomists for standard genome sequencing and annotation.</title>
        <authorList>
            <consortium name="The Broad Institute Genomics Platform"/>
            <consortium name="The Broad Institute Genome Sequencing Center for Infectious Disease"/>
            <person name="Wu L."/>
            <person name="Ma J."/>
        </authorList>
    </citation>
    <scope>NUCLEOTIDE SEQUENCE [LARGE SCALE GENOMIC DNA]</scope>
    <source>
        <strain evidence="13">JCM 17304</strain>
    </source>
</reference>
<protein>
    <submittedName>
        <fullName evidence="12">Type I secretion system permease/ATPase</fullName>
    </submittedName>
</protein>
<dbReference type="PANTHER" id="PTHR43394:SF1">
    <property type="entry name" value="ATP-BINDING CASSETTE SUB-FAMILY B MEMBER 10, MITOCHONDRIAL"/>
    <property type="match status" value="1"/>
</dbReference>
<sequence length="715" mass="79422">MTEVAHTYDPLLGCLVVFSKLYNRPVTVEALISGLPVAPGARGPEMFSVERSKGMFQRVAARAGFASRLIKRDLDEISGLLLPCILVLKNRDAVILDKIDREQGRARVIFPDVAEGAEWIDFAKLKESYAGFAFLLKLEFKQESTSRKTLNLRKGHWFWDTLKLSKEAFVSVIVASVLINFFVIATPLFTMNVYDRVVPNDAIETLWVLAIGVLVIYAFDMMLRFLRTYFLEVAGKKSDVIMSSIIYEQVMNLKMSEWPRSVGAFANNLREFESIRSFFTSSTISALVDLPFSILLLILVAYIGGPLVVVPLVIMLLLLLYSFAIMKPLRESIEATFEASANKNAHLIESLHSIQTIKSLGVASHSQWVWEESSGAIAGKSMRSRILSNSIGVISQFLMQLNTVGIIIFGVYQISDQALSLGGLIAVSMLASRAVAPVGQVATLISQYQQTRTAFDSLDNIMNMSVERPENKQYVRRPSFDGHIEFKKVSFTYPEAQQASLTDISFDIEPGEHVGIIGKVGSGKSSLAKLLIGLYEPTGGSIAVDDINSKQIDPADLRQHIGYLSQEIGLMRGTIRDNLIYRDPQVDDDRLLEVSALCGVDQFVNQLPSGFDTQVGEQGACLSGGQRQAIALGRALLRNESIVVLDEPTSNMDNSTEFKIKRQLFEYTRDKTLIVITHKTSMLDLVERLIVVENGRILMDGPKQQVVEKLKQLGK</sequence>
<evidence type="ECO:0000256" key="2">
    <source>
        <dbReference type="ARBA" id="ARBA00022692"/>
    </source>
</evidence>
<dbReference type="Gene3D" id="1.20.1560.10">
    <property type="entry name" value="ABC transporter type 1, transmembrane domain"/>
    <property type="match status" value="1"/>
</dbReference>
<dbReference type="Gene3D" id="3.40.50.300">
    <property type="entry name" value="P-loop containing nucleotide triphosphate hydrolases"/>
    <property type="match status" value="1"/>
</dbReference>
<evidence type="ECO:0000256" key="6">
    <source>
        <dbReference type="ARBA" id="ARBA00022989"/>
    </source>
</evidence>
<keyword evidence="7 8" id="KW-0472">Membrane</keyword>
<dbReference type="PROSITE" id="PS50893">
    <property type="entry name" value="ABC_TRANSPORTER_2"/>
    <property type="match status" value="1"/>
</dbReference>
<comment type="caution">
    <text evidence="12">The sequence shown here is derived from an EMBL/GenBank/DDBJ whole genome shotgun (WGS) entry which is preliminary data.</text>
</comment>
<evidence type="ECO:0000256" key="3">
    <source>
        <dbReference type="ARBA" id="ARBA00022741"/>
    </source>
</evidence>
<evidence type="ECO:0000256" key="8">
    <source>
        <dbReference type="SAM" id="Phobius"/>
    </source>
</evidence>
<dbReference type="SMART" id="SM00382">
    <property type="entry name" value="AAA"/>
    <property type="match status" value="1"/>
</dbReference>
<dbReference type="Pfam" id="PF00005">
    <property type="entry name" value="ABC_tran"/>
    <property type="match status" value="1"/>
</dbReference>
<dbReference type="InterPro" id="IPR003593">
    <property type="entry name" value="AAA+_ATPase"/>
</dbReference>
<dbReference type="Gene3D" id="3.90.70.10">
    <property type="entry name" value="Cysteine proteinases"/>
    <property type="match status" value="1"/>
</dbReference>
<evidence type="ECO:0000256" key="7">
    <source>
        <dbReference type="ARBA" id="ARBA00023136"/>
    </source>
</evidence>
<feature type="domain" description="Peptidase C39" evidence="11">
    <location>
        <begin position="3"/>
        <end position="136"/>
    </location>
</feature>
<dbReference type="InterPro" id="IPR011527">
    <property type="entry name" value="ABC1_TM_dom"/>
</dbReference>
<keyword evidence="4" id="KW-0378">Hydrolase</keyword>
<evidence type="ECO:0000259" key="11">
    <source>
        <dbReference type="PROSITE" id="PS50990"/>
    </source>
</evidence>
<dbReference type="PROSITE" id="PS50990">
    <property type="entry name" value="PEPTIDASE_C39"/>
    <property type="match status" value="1"/>
</dbReference>
<keyword evidence="6 8" id="KW-1133">Transmembrane helix</keyword>
<feature type="transmembrane region" description="Helical" evidence="8">
    <location>
        <begin position="278"/>
        <end position="302"/>
    </location>
</feature>
<comment type="subcellular location">
    <subcellularLocation>
        <location evidence="1">Cell membrane</location>
        <topology evidence="1">Multi-pass membrane protein</topology>
    </subcellularLocation>
</comment>
<organism evidence="12 13">
    <name type="scientific">Zhongshania borealis</name>
    <dbReference type="NCBI Taxonomy" id="889488"/>
    <lineage>
        <taxon>Bacteria</taxon>
        <taxon>Pseudomonadati</taxon>
        <taxon>Pseudomonadota</taxon>
        <taxon>Gammaproteobacteria</taxon>
        <taxon>Cellvibrionales</taxon>
        <taxon>Spongiibacteraceae</taxon>
        <taxon>Zhongshania</taxon>
    </lineage>
</organism>
<accession>A0ABP7WM82</accession>
<name>A0ABP7WM82_9GAMM</name>
<feature type="transmembrane region" description="Helical" evidence="8">
    <location>
        <begin position="168"/>
        <end position="194"/>
    </location>
</feature>
<dbReference type="RefSeq" id="WP_344933606.1">
    <property type="nucleotide sequence ID" value="NZ_BAABDM010000002.1"/>
</dbReference>
<feature type="transmembrane region" description="Helical" evidence="8">
    <location>
        <begin position="390"/>
        <end position="412"/>
    </location>
</feature>
<dbReference type="InterPro" id="IPR005074">
    <property type="entry name" value="Peptidase_C39"/>
</dbReference>
<keyword evidence="5" id="KW-0067">ATP-binding</keyword>
<dbReference type="InterPro" id="IPR003439">
    <property type="entry name" value="ABC_transporter-like_ATP-bd"/>
</dbReference>
<keyword evidence="3" id="KW-0547">Nucleotide-binding</keyword>
<dbReference type="PANTHER" id="PTHR43394">
    <property type="entry name" value="ATP-DEPENDENT PERMEASE MDL1, MITOCHONDRIAL"/>
    <property type="match status" value="1"/>
</dbReference>
<evidence type="ECO:0000256" key="1">
    <source>
        <dbReference type="ARBA" id="ARBA00004651"/>
    </source>
</evidence>
<proteinExistence type="predicted"/>
<evidence type="ECO:0000313" key="12">
    <source>
        <dbReference type="EMBL" id="GAA4090771.1"/>
    </source>
</evidence>
<dbReference type="InterPro" id="IPR017750">
    <property type="entry name" value="ATPase_T1SS"/>
</dbReference>
<feature type="transmembrane region" description="Helical" evidence="8">
    <location>
        <begin position="206"/>
        <end position="226"/>
    </location>
</feature>
<dbReference type="InterPro" id="IPR027417">
    <property type="entry name" value="P-loop_NTPase"/>
</dbReference>
<dbReference type="NCBIfam" id="TIGR03375">
    <property type="entry name" value="type_I_sec_LssB"/>
    <property type="match status" value="1"/>
</dbReference>
<dbReference type="InterPro" id="IPR039421">
    <property type="entry name" value="Type_1_exporter"/>
</dbReference>
<evidence type="ECO:0000259" key="10">
    <source>
        <dbReference type="PROSITE" id="PS50929"/>
    </source>
</evidence>
<feature type="transmembrane region" description="Helical" evidence="8">
    <location>
        <begin position="308"/>
        <end position="326"/>
    </location>
</feature>
<dbReference type="Pfam" id="PF00664">
    <property type="entry name" value="ABC_membrane"/>
    <property type="match status" value="1"/>
</dbReference>